<dbReference type="EMBL" id="ALZR01000070">
    <property type="protein sequence ID" value="EJV16115.1"/>
    <property type="molecule type" value="Genomic_DNA"/>
</dbReference>
<protein>
    <submittedName>
        <fullName evidence="1">Uncharacterized protein</fullName>
    </submittedName>
</protein>
<reference evidence="1 2" key="1">
    <citation type="submission" date="2012-04" db="EMBL/GenBank/DDBJ databases">
        <authorList>
            <person name="Weinstock G."/>
            <person name="Sodergren E."/>
            <person name="Lobos E.A."/>
            <person name="Fulton L."/>
            <person name="Fulton R."/>
            <person name="Courtney L."/>
            <person name="Fronick C."/>
            <person name="O'Laughlin M."/>
            <person name="Godfrey J."/>
            <person name="Wilson R.M."/>
            <person name="Miner T."/>
            <person name="Farmer C."/>
            <person name="Delehaunty K."/>
            <person name="Cordes M."/>
            <person name="Minx P."/>
            <person name="Tomlinson C."/>
            <person name="Chen J."/>
            <person name="Wollam A."/>
            <person name="Pepin K.H."/>
            <person name="Bhonagiri V."/>
            <person name="Zhang X."/>
            <person name="Suruliraj S."/>
            <person name="Warren W."/>
            <person name="Mitreva M."/>
            <person name="Mardis E.R."/>
            <person name="Wilson R.K."/>
        </authorList>
    </citation>
    <scope>NUCLEOTIDE SEQUENCE [LARGE SCALE GENOMIC DNA]</scope>
    <source>
        <strain evidence="1 2">ERV63</strain>
    </source>
</reference>
<dbReference type="Proteomes" id="UP000004117">
    <property type="component" value="Unassembled WGS sequence"/>
</dbReference>
<accession>A0AAV3GKJ0</accession>
<comment type="caution">
    <text evidence="1">The sequence shown here is derived from an EMBL/GenBank/DDBJ whole genome shotgun (WGS) entry which is preliminary data.</text>
</comment>
<name>A0AAV3GKJ0_ENTFL</name>
<dbReference type="AlphaFoldDB" id="A0AAV3GKJ0"/>
<evidence type="ECO:0000313" key="1">
    <source>
        <dbReference type="EMBL" id="EJV16115.1"/>
    </source>
</evidence>
<evidence type="ECO:0000313" key="2">
    <source>
        <dbReference type="Proteomes" id="UP000004117"/>
    </source>
</evidence>
<organism evidence="1 2">
    <name type="scientific">Enterococcus faecalis ERV63</name>
    <dbReference type="NCBI Taxonomy" id="1134793"/>
    <lineage>
        <taxon>Bacteria</taxon>
        <taxon>Bacillati</taxon>
        <taxon>Bacillota</taxon>
        <taxon>Bacilli</taxon>
        <taxon>Lactobacillales</taxon>
        <taxon>Enterococcaceae</taxon>
        <taxon>Enterococcus</taxon>
    </lineage>
</organism>
<proteinExistence type="predicted"/>
<sequence length="42" mass="4749">MTTNLIRKIPKHLPNLATSEPELLKGSTFFEKAKTCTFLLKS</sequence>
<gene>
    <name evidence="1" type="ORF">HMPREF1336_02012</name>
</gene>